<evidence type="ECO:0000256" key="4">
    <source>
        <dbReference type="ARBA" id="ARBA00022771"/>
    </source>
</evidence>
<sequence>MLFEFNLQNEIFITDLYNLIKSNGEELKDEIRNLRFPKNVGVKLQWLKAIRKTDWMKSKFSRICSIHFEENFFIFNKNGIRNLTKNAIPTLNLPEIICLNKGTQRFDGELNEVSSDLQAFSELEVSRSSTTMDITSPTTSRPSTTHYFYSNLSIPSTSAINFSDNESYEDKYMNISYNDTPRKRRLKHEVRRLSFISEKRKKIITHLQQNKSRCKEKIENLKSISDELYEKKLLNNEERNLLSYFDESLPMYLIPISTANNASTGGVRNRANCVNNNDKNYDISSYCSTDNSEDEDANDSDSNEAVQIKRRKLNHNKTCKQKI</sequence>
<comment type="subcellular location">
    <subcellularLocation>
        <location evidence="1">Nucleus</location>
        <location evidence="1">Nucleoplasm</location>
    </subcellularLocation>
</comment>
<dbReference type="InterPro" id="IPR026516">
    <property type="entry name" value="THAP1/10"/>
</dbReference>
<reference evidence="15" key="1">
    <citation type="journal article" date="2023" name="Insect Mol. Biol.">
        <title>Genome sequencing provides insights into the evolution of gene families encoding plant cell wall-degrading enzymes in longhorned beetles.</title>
        <authorList>
            <person name="Shin N.R."/>
            <person name="Okamura Y."/>
            <person name="Kirsch R."/>
            <person name="Pauchet Y."/>
        </authorList>
    </citation>
    <scope>NUCLEOTIDE SEQUENCE</scope>
    <source>
        <strain evidence="15">RBIC_L_NR</strain>
    </source>
</reference>
<keyword evidence="3" id="KW-0479">Metal-binding</keyword>
<evidence type="ECO:0000256" key="6">
    <source>
        <dbReference type="ARBA" id="ARBA00023015"/>
    </source>
</evidence>
<dbReference type="SUPFAM" id="SSF57716">
    <property type="entry name" value="Glucocorticoid receptor-like (DNA-binding domain)"/>
    <property type="match status" value="1"/>
</dbReference>
<keyword evidence="9" id="KW-0804">Transcription</keyword>
<evidence type="ECO:0000256" key="11">
    <source>
        <dbReference type="ARBA" id="ARBA00023306"/>
    </source>
</evidence>
<evidence type="ECO:0000256" key="12">
    <source>
        <dbReference type="PROSITE-ProRule" id="PRU00309"/>
    </source>
</evidence>
<dbReference type="GO" id="GO:0043565">
    <property type="term" value="F:sequence-specific DNA binding"/>
    <property type="evidence" value="ECO:0007669"/>
    <property type="project" value="InterPro"/>
</dbReference>
<proteinExistence type="inferred from homology"/>
<gene>
    <name evidence="15" type="ORF">NQ314_016336</name>
</gene>
<evidence type="ECO:0000313" key="16">
    <source>
        <dbReference type="Proteomes" id="UP001162156"/>
    </source>
</evidence>
<dbReference type="SMART" id="SM00692">
    <property type="entry name" value="DM3"/>
    <property type="match status" value="1"/>
</dbReference>
<evidence type="ECO:0000256" key="10">
    <source>
        <dbReference type="ARBA" id="ARBA00023242"/>
    </source>
</evidence>
<dbReference type="InterPro" id="IPR006612">
    <property type="entry name" value="THAP_Znf"/>
</dbReference>
<dbReference type="GO" id="GO:0005654">
    <property type="term" value="C:nucleoplasm"/>
    <property type="evidence" value="ECO:0007669"/>
    <property type="project" value="UniProtKB-SubCell"/>
</dbReference>
<dbReference type="PANTHER" id="PTHR46600">
    <property type="entry name" value="THAP DOMAIN-CONTAINING"/>
    <property type="match status" value="1"/>
</dbReference>
<comment type="caution">
    <text evidence="15">The sequence shown here is derived from an EMBL/GenBank/DDBJ whole genome shotgun (WGS) entry which is preliminary data.</text>
</comment>
<evidence type="ECO:0000256" key="1">
    <source>
        <dbReference type="ARBA" id="ARBA00004642"/>
    </source>
</evidence>
<evidence type="ECO:0000256" key="2">
    <source>
        <dbReference type="ARBA" id="ARBA00006177"/>
    </source>
</evidence>
<feature type="compositionally biased region" description="Acidic residues" evidence="13">
    <location>
        <begin position="291"/>
        <end position="302"/>
    </location>
</feature>
<name>A0AAV8WWG9_9CUCU</name>
<organism evidence="15 16">
    <name type="scientific">Rhamnusium bicolor</name>
    <dbReference type="NCBI Taxonomy" id="1586634"/>
    <lineage>
        <taxon>Eukaryota</taxon>
        <taxon>Metazoa</taxon>
        <taxon>Ecdysozoa</taxon>
        <taxon>Arthropoda</taxon>
        <taxon>Hexapoda</taxon>
        <taxon>Insecta</taxon>
        <taxon>Pterygota</taxon>
        <taxon>Neoptera</taxon>
        <taxon>Endopterygota</taxon>
        <taxon>Coleoptera</taxon>
        <taxon>Polyphaga</taxon>
        <taxon>Cucujiformia</taxon>
        <taxon>Chrysomeloidea</taxon>
        <taxon>Cerambycidae</taxon>
        <taxon>Lepturinae</taxon>
        <taxon>Rhagiini</taxon>
        <taxon>Rhamnusium</taxon>
    </lineage>
</organism>
<evidence type="ECO:0000259" key="14">
    <source>
        <dbReference type="PROSITE" id="PS50950"/>
    </source>
</evidence>
<dbReference type="EMBL" id="JANEYF010004536">
    <property type="protein sequence ID" value="KAJ8930826.1"/>
    <property type="molecule type" value="Genomic_DNA"/>
</dbReference>
<keyword evidence="5" id="KW-0862">Zinc</keyword>
<feature type="domain" description="THAP-type" evidence="14">
    <location>
        <begin position="7"/>
        <end position="92"/>
    </location>
</feature>
<keyword evidence="11" id="KW-0131">Cell cycle</keyword>
<keyword evidence="16" id="KW-1185">Reference proteome</keyword>
<keyword evidence="6" id="KW-0805">Transcription regulation</keyword>
<dbReference type="AlphaFoldDB" id="A0AAV8WWG9"/>
<dbReference type="PROSITE" id="PS50950">
    <property type="entry name" value="ZF_THAP"/>
    <property type="match status" value="1"/>
</dbReference>
<comment type="similarity">
    <text evidence="2">Belongs to the THAP1 family.</text>
</comment>
<dbReference type="PANTHER" id="PTHR46600:SF1">
    <property type="entry name" value="THAP DOMAIN-CONTAINING PROTEIN 1"/>
    <property type="match status" value="1"/>
</dbReference>
<evidence type="ECO:0000256" key="5">
    <source>
        <dbReference type="ARBA" id="ARBA00022833"/>
    </source>
</evidence>
<keyword evidence="4 12" id="KW-0863">Zinc-finger</keyword>
<evidence type="ECO:0000256" key="8">
    <source>
        <dbReference type="ARBA" id="ARBA00023125"/>
    </source>
</evidence>
<evidence type="ECO:0000313" key="15">
    <source>
        <dbReference type="EMBL" id="KAJ8930826.1"/>
    </source>
</evidence>
<feature type="region of interest" description="Disordered" evidence="13">
    <location>
        <begin position="286"/>
        <end position="305"/>
    </location>
</feature>
<protein>
    <recommendedName>
        <fullName evidence="14">THAP-type domain-containing protein</fullName>
    </recommendedName>
</protein>
<dbReference type="GO" id="GO:0008270">
    <property type="term" value="F:zinc ion binding"/>
    <property type="evidence" value="ECO:0007669"/>
    <property type="project" value="UniProtKB-KW"/>
</dbReference>
<dbReference type="SMART" id="SM00980">
    <property type="entry name" value="THAP"/>
    <property type="match status" value="1"/>
</dbReference>
<keyword evidence="7" id="KW-0175">Coiled coil</keyword>
<keyword evidence="8 12" id="KW-0238">DNA-binding</keyword>
<accession>A0AAV8WWG9</accession>
<evidence type="ECO:0000256" key="7">
    <source>
        <dbReference type="ARBA" id="ARBA00023054"/>
    </source>
</evidence>
<dbReference type="Proteomes" id="UP001162156">
    <property type="component" value="Unassembled WGS sequence"/>
</dbReference>
<evidence type="ECO:0000256" key="13">
    <source>
        <dbReference type="SAM" id="MobiDB-lite"/>
    </source>
</evidence>
<evidence type="ECO:0000256" key="9">
    <source>
        <dbReference type="ARBA" id="ARBA00023163"/>
    </source>
</evidence>
<keyword evidence="10" id="KW-0539">Nucleus</keyword>
<evidence type="ECO:0000256" key="3">
    <source>
        <dbReference type="ARBA" id="ARBA00022723"/>
    </source>
</evidence>
<dbReference type="Pfam" id="PF05485">
    <property type="entry name" value="THAP"/>
    <property type="match status" value="1"/>
</dbReference>